<name>A0A0B7AKS1_9EUPU</name>
<organism evidence="1">
    <name type="scientific">Arion vulgaris</name>
    <dbReference type="NCBI Taxonomy" id="1028688"/>
    <lineage>
        <taxon>Eukaryota</taxon>
        <taxon>Metazoa</taxon>
        <taxon>Spiralia</taxon>
        <taxon>Lophotrochozoa</taxon>
        <taxon>Mollusca</taxon>
        <taxon>Gastropoda</taxon>
        <taxon>Heterobranchia</taxon>
        <taxon>Euthyneura</taxon>
        <taxon>Panpulmonata</taxon>
        <taxon>Eupulmonata</taxon>
        <taxon>Stylommatophora</taxon>
        <taxon>Helicina</taxon>
        <taxon>Arionoidea</taxon>
        <taxon>Arionidae</taxon>
        <taxon>Arion</taxon>
    </lineage>
</organism>
<sequence>MWICKVTQISLEQKRATEEMLAMDMTDIEKTDRKHCKTSILLEPSGKGLELPEEESWRLI</sequence>
<dbReference type="EMBL" id="HACG01033640">
    <property type="protein sequence ID" value="CEK80505.1"/>
    <property type="molecule type" value="Transcribed_RNA"/>
</dbReference>
<reference evidence="1" key="1">
    <citation type="submission" date="2014-12" db="EMBL/GenBank/DDBJ databases">
        <title>Insight into the proteome of Arion vulgaris.</title>
        <authorList>
            <person name="Aradska J."/>
            <person name="Bulat T."/>
            <person name="Smidak R."/>
            <person name="Sarate P."/>
            <person name="Gangsoo J."/>
            <person name="Sialana F."/>
            <person name="Bilban M."/>
            <person name="Lubec G."/>
        </authorList>
    </citation>
    <scope>NUCLEOTIDE SEQUENCE</scope>
    <source>
        <tissue evidence="1">Skin</tissue>
    </source>
</reference>
<dbReference type="AlphaFoldDB" id="A0A0B7AKS1"/>
<protein>
    <submittedName>
        <fullName evidence="1">Uncharacterized protein</fullName>
    </submittedName>
</protein>
<accession>A0A0B7AKS1</accession>
<evidence type="ECO:0000313" key="1">
    <source>
        <dbReference type="EMBL" id="CEK80505.1"/>
    </source>
</evidence>
<gene>
    <name evidence="1" type="primary">ORF121290</name>
</gene>
<proteinExistence type="predicted"/>